<dbReference type="EMBL" id="MUTJ01000027">
    <property type="protein sequence ID" value="ONU89911.1"/>
    <property type="molecule type" value="Genomic_DNA"/>
</dbReference>
<organism evidence="1 2">
    <name type="scientific">Burkholderia cenocepacia</name>
    <dbReference type="NCBI Taxonomy" id="95486"/>
    <lineage>
        <taxon>Bacteria</taxon>
        <taxon>Pseudomonadati</taxon>
        <taxon>Pseudomonadota</taxon>
        <taxon>Betaproteobacteria</taxon>
        <taxon>Burkholderiales</taxon>
        <taxon>Burkholderiaceae</taxon>
        <taxon>Burkholderia</taxon>
        <taxon>Burkholderia cepacia complex</taxon>
    </lineage>
</organism>
<dbReference type="AlphaFoldDB" id="A0A1V2W7Z7"/>
<name>A0A1V2W7Z7_9BURK</name>
<protein>
    <submittedName>
        <fullName evidence="1">Uncharacterized protein</fullName>
    </submittedName>
</protein>
<evidence type="ECO:0000313" key="2">
    <source>
        <dbReference type="Proteomes" id="UP000188543"/>
    </source>
</evidence>
<reference evidence="1 2" key="1">
    <citation type="submission" date="2016-08" db="EMBL/GenBank/DDBJ databases">
        <authorList>
            <person name="Seilhamer J.J."/>
        </authorList>
    </citation>
    <scope>NUCLEOTIDE SEQUENCE [LARGE SCALE GENOMIC DNA]</scope>
    <source>
        <strain evidence="1 2">VC14762</strain>
    </source>
</reference>
<sequence length="97" mass="10622">MPNTTAHPALPVAKYLLERYGPLMHGRELWSTLGYVSAQAFRSAVRKGTVPIGTFTIESRRGRFAKTLDVAAWLSSLDSSDEATGSMEPVLEKTMPP</sequence>
<comment type="caution">
    <text evidence="1">The sequence shown here is derived from an EMBL/GenBank/DDBJ whole genome shotgun (WGS) entry which is preliminary data.</text>
</comment>
<gene>
    <name evidence="1" type="ORF">A8E72_08480</name>
</gene>
<dbReference type="Proteomes" id="UP000188543">
    <property type="component" value="Unassembled WGS sequence"/>
</dbReference>
<proteinExistence type="predicted"/>
<dbReference type="RefSeq" id="WP_063894856.1">
    <property type="nucleotide sequence ID" value="NZ_CADETK010000001.1"/>
</dbReference>
<evidence type="ECO:0000313" key="1">
    <source>
        <dbReference type="EMBL" id="ONU89911.1"/>
    </source>
</evidence>
<accession>A0A1V2W7Z7</accession>